<dbReference type="AlphaFoldDB" id="A0A7J0DPG5"/>
<keyword evidence="1" id="KW-0812">Transmembrane</keyword>
<proteinExistence type="predicted"/>
<keyword evidence="1" id="KW-0472">Membrane</keyword>
<reference evidence="3" key="1">
    <citation type="submission" date="2019-07" db="EMBL/GenBank/DDBJ databases">
        <title>De Novo Assembly of kiwifruit Actinidia rufa.</title>
        <authorList>
            <person name="Sugita-Konishi S."/>
            <person name="Sato K."/>
            <person name="Mori E."/>
            <person name="Abe Y."/>
            <person name="Kisaki G."/>
            <person name="Hamano K."/>
            <person name="Suezawa K."/>
            <person name="Otani M."/>
            <person name="Fukuda T."/>
            <person name="Manabe T."/>
            <person name="Gomi K."/>
            <person name="Tabuchi M."/>
            <person name="Akimitsu K."/>
            <person name="Kataoka I."/>
        </authorList>
    </citation>
    <scope>NUCLEOTIDE SEQUENCE [LARGE SCALE GENOMIC DNA]</scope>
    <source>
        <strain evidence="3">cv. Fuchu</strain>
    </source>
</reference>
<evidence type="ECO:0000313" key="2">
    <source>
        <dbReference type="EMBL" id="GFS39657.1"/>
    </source>
</evidence>
<dbReference type="EMBL" id="BJWL01000335">
    <property type="protein sequence ID" value="GFS39657.1"/>
    <property type="molecule type" value="Genomic_DNA"/>
</dbReference>
<organism evidence="2 3">
    <name type="scientific">Actinidia rufa</name>
    <dbReference type="NCBI Taxonomy" id="165716"/>
    <lineage>
        <taxon>Eukaryota</taxon>
        <taxon>Viridiplantae</taxon>
        <taxon>Streptophyta</taxon>
        <taxon>Embryophyta</taxon>
        <taxon>Tracheophyta</taxon>
        <taxon>Spermatophyta</taxon>
        <taxon>Magnoliopsida</taxon>
        <taxon>eudicotyledons</taxon>
        <taxon>Gunneridae</taxon>
        <taxon>Pentapetalae</taxon>
        <taxon>asterids</taxon>
        <taxon>Ericales</taxon>
        <taxon>Actinidiaceae</taxon>
        <taxon>Actinidia</taxon>
    </lineage>
</organism>
<accession>A0A7J0DPG5</accession>
<gene>
    <name evidence="2" type="ORF">Acr_00g0064200</name>
</gene>
<sequence>MVSISMRRENRLAFNDFERVVVVILIEILRPDITHAHLKRFLYDSHRALIDKSSEFDMVGSRVAGQKGVILGDESVTGIFAVSYVALMMLFPLWKFLMAETTSHQQELAGDCVLVLEELLQVGSQFMEELAWCFCSRSGGHLPAQPSSPGYLLRSGYSPTSPGYVPLPCYLFPPTPSFSPSISVLLTPIADLSLSIVHTPSHVLLHHLCRTLPVSVHRLHTVPSSPSLHFSSTSRLTAYNPPSWYRPLPSYSPPLPAHTVFETQLQPSVIAPPSCITHRASEAGFFLL</sequence>
<keyword evidence="3" id="KW-1185">Reference proteome</keyword>
<protein>
    <submittedName>
        <fullName evidence="2">Uncharacterized protein</fullName>
    </submittedName>
</protein>
<name>A0A7J0DPG5_9ERIC</name>
<evidence type="ECO:0000313" key="3">
    <source>
        <dbReference type="Proteomes" id="UP000585474"/>
    </source>
</evidence>
<dbReference type="Proteomes" id="UP000585474">
    <property type="component" value="Unassembled WGS sequence"/>
</dbReference>
<comment type="caution">
    <text evidence="2">The sequence shown here is derived from an EMBL/GenBank/DDBJ whole genome shotgun (WGS) entry which is preliminary data.</text>
</comment>
<feature type="transmembrane region" description="Helical" evidence="1">
    <location>
        <begin position="76"/>
        <end position="97"/>
    </location>
</feature>
<keyword evidence="1" id="KW-1133">Transmembrane helix</keyword>
<evidence type="ECO:0000256" key="1">
    <source>
        <dbReference type="SAM" id="Phobius"/>
    </source>
</evidence>